<keyword evidence="1" id="KW-1133">Transmembrane helix</keyword>
<dbReference type="PANTHER" id="PTHR37305:SF1">
    <property type="entry name" value="MEMBRANE PROTEIN"/>
    <property type="match status" value="1"/>
</dbReference>
<proteinExistence type="predicted"/>
<reference evidence="2 3" key="1">
    <citation type="submission" date="2020-03" db="EMBL/GenBank/DDBJ databases">
        <title>Sequencing the genomes of 1000 actinobacteria strains.</title>
        <authorList>
            <person name="Klenk H.-P."/>
        </authorList>
    </citation>
    <scope>NUCLEOTIDE SEQUENCE [LARGE SCALE GENOMIC DNA]</scope>
    <source>
        <strain evidence="2 3">DSM 45490</strain>
    </source>
</reference>
<keyword evidence="1" id="KW-0812">Transmembrane</keyword>
<dbReference type="EMBL" id="JAASRO010000001">
    <property type="protein sequence ID" value="NIK54398.1"/>
    <property type="molecule type" value="Genomic_DNA"/>
</dbReference>
<feature type="transmembrane region" description="Helical" evidence="1">
    <location>
        <begin position="121"/>
        <end position="150"/>
    </location>
</feature>
<keyword evidence="3" id="KW-1185">Reference proteome</keyword>
<feature type="transmembrane region" description="Helical" evidence="1">
    <location>
        <begin position="208"/>
        <end position="230"/>
    </location>
</feature>
<evidence type="ECO:0000256" key="1">
    <source>
        <dbReference type="SAM" id="Phobius"/>
    </source>
</evidence>
<protein>
    <submittedName>
        <fullName evidence="2">ABC-2 type transport system permease protein</fullName>
    </submittedName>
</protein>
<feature type="transmembrane region" description="Helical" evidence="1">
    <location>
        <begin position="237"/>
        <end position="255"/>
    </location>
</feature>
<dbReference type="RefSeq" id="WP_167203223.1">
    <property type="nucleotide sequence ID" value="NZ_JAASRO010000001.1"/>
</dbReference>
<feature type="transmembrane region" description="Helical" evidence="1">
    <location>
        <begin position="304"/>
        <end position="323"/>
    </location>
</feature>
<name>A0A7X5V5Q5_9ACTN</name>
<feature type="transmembrane region" description="Helical" evidence="1">
    <location>
        <begin position="20"/>
        <end position="38"/>
    </location>
</feature>
<dbReference type="Proteomes" id="UP000555407">
    <property type="component" value="Unassembled WGS sequence"/>
</dbReference>
<gene>
    <name evidence="2" type="ORF">BJY22_000115</name>
</gene>
<dbReference type="PANTHER" id="PTHR37305">
    <property type="entry name" value="INTEGRAL MEMBRANE PROTEIN-RELATED"/>
    <property type="match status" value="1"/>
</dbReference>
<dbReference type="AlphaFoldDB" id="A0A7X5V5Q5"/>
<keyword evidence="1" id="KW-0472">Membrane</keyword>
<accession>A0A7X5V5Q5</accession>
<sequence>MIRLTKVELRRLTARRLTAIGVAGLFLITALLLVATWFEARPLSAAEQQQAQRQYEMMHQDWVEHADEQRKQCAADWQTQPDPKPKLEEMCAYPEPKPEDFGKPKIVFAEVTPELLQGSSYFLAFAAFLIGASFIGAEFSTGAIGNWLTFEPRRLRVYGSKLLAAATGFVPVAAVVLAIVLFGTFVIVDRLGDTASATAKVWGDLAAIGGRAVVTTALAAVLGSIVGLLLRHTAAAIGVVMAYLVLAEGVFGSFLQDAQPWLVKLNFDAFVRHDTQYYVEQCKTSADGSYMCDYVQKTLSFEHGAWYLAVLTVAVILIGGWVFRRRDIN</sequence>
<evidence type="ECO:0000313" key="2">
    <source>
        <dbReference type="EMBL" id="NIK54398.1"/>
    </source>
</evidence>
<comment type="caution">
    <text evidence="2">The sequence shown here is derived from an EMBL/GenBank/DDBJ whole genome shotgun (WGS) entry which is preliminary data.</text>
</comment>
<evidence type="ECO:0000313" key="3">
    <source>
        <dbReference type="Proteomes" id="UP000555407"/>
    </source>
</evidence>
<organism evidence="2 3">
    <name type="scientific">Kribbella shirazensis</name>
    <dbReference type="NCBI Taxonomy" id="1105143"/>
    <lineage>
        <taxon>Bacteria</taxon>
        <taxon>Bacillati</taxon>
        <taxon>Actinomycetota</taxon>
        <taxon>Actinomycetes</taxon>
        <taxon>Propionibacteriales</taxon>
        <taxon>Kribbellaceae</taxon>
        <taxon>Kribbella</taxon>
    </lineage>
</organism>
<feature type="transmembrane region" description="Helical" evidence="1">
    <location>
        <begin position="162"/>
        <end position="188"/>
    </location>
</feature>